<organism evidence="3 4">
    <name type="scientific">Aureococcus anophagefferens</name>
    <name type="common">Harmful bloom alga</name>
    <dbReference type="NCBI Taxonomy" id="44056"/>
    <lineage>
        <taxon>Eukaryota</taxon>
        <taxon>Sar</taxon>
        <taxon>Stramenopiles</taxon>
        <taxon>Ochrophyta</taxon>
        <taxon>Pelagophyceae</taxon>
        <taxon>Pelagomonadales</taxon>
        <taxon>Pelagomonadaceae</taxon>
        <taxon>Aureococcus</taxon>
    </lineage>
</organism>
<evidence type="ECO:0000256" key="1">
    <source>
        <dbReference type="SAM" id="MobiDB-lite"/>
    </source>
</evidence>
<dbReference type="SUPFAM" id="SSF50156">
    <property type="entry name" value="PDZ domain-like"/>
    <property type="match status" value="1"/>
</dbReference>
<evidence type="ECO:0000259" key="2">
    <source>
        <dbReference type="PROSITE" id="PS50106"/>
    </source>
</evidence>
<name>A0ABR1GBZ2_AURAN</name>
<feature type="compositionally biased region" description="Basic and acidic residues" evidence="1">
    <location>
        <begin position="196"/>
        <end position="211"/>
    </location>
</feature>
<feature type="domain" description="PDZ" evidence="2">
    <location>
        <begin position="10"/>
        <end position="59"/>
    </location>
</feature>
<evidence type="ECO:0000313" key="3">
    <source>
        <dbReference type="EMBL" id="KAK7253420.1"/>
    </source>
</evidence>
<feature type="region of interest" description="Disordered" evidence="1">
    <location>
        <begin position="367"/>
        <end position="391"/>
    </location>
</feature>
<keyword evidence="4" id="KW-1185">Reference proteome</keyword>
<accession>A0ABR1GBZ2</accession>
<sequence>MSFTLTFPAGPLGLTIAPAETTGHPSVVVKTVKPGCAHGARLRAGDELVAVGATSVRELCESATMDVAAFERLTSSSSASDDDDDGGPPAVVGGPLDAGAAHRALAAAKSGRRRQAERERGVARRRDRGARGARHGRRRPQRGGRAAGDGRGSRAPRRRRPPEPSADAAPSPPTADPAPSPTADPAPSPPPENPPAEERSAEEDRAAAAAAEREWAAFFAASVEQAATPRSDEDAAVAAAVFDFASEVLDPGEPGDDFPPLTSESSPYWPPPPEIVSEAPKSPEVADAEWRALKAGVVRSVVKAAEARLESVGADPAPRGRVGGALRLPGLAGPQSFSSDEARATEWRSWHRAHPRERKLEFAYGTPLPGLVSRAPPSESLSADTDATDDAASDMAPNAGLLIASPLDDLDREHAARRDEDAIAAFDDAAARVSAAETVPPAALRDTSDSRLFEHVLVVGASVRTVATAVAAVAARDAGHRKAYVATVDAQVVHAYPAKSLPLELAETVCCFCAPDGITCRGDSLSLKAEAAEAATESGGHATVSTSVMAFGGGGEPLYAVVLSGLQRRDAHRSKKQTAVVMRSDLRVVLCTRRASLLALHLAAGALLAQDVAAALAAASRAKASPAACASALAPPVAIDEQALVPGLVSATPSKRPRADEHAVEDRAPPAPPELSRRERGAATGSSGPACYCRSRGDVEAGQSVWDGDGAAILDGGANGAGAAAPGGVAGVLPPPSPARRGSSAGRRGGAAGGPADAADDGRRRARPGTHVAVRDALRTIASTVARHVAVLAAASLELADGDRKEANLRALGLVHNAPEDTFLSPEDDEVNVPPWARCFVKSQLFANFRNALDEEGAAEWCNRLAAALKVDVDALATCRRALRRAPPAAIPADFASPASKRRWTSRGK</sequence>
<protein>
    <recommendedName>
        <fullName evidence="2">PDZ domain-containing protein</fullName>
    </recommendedName>
</protein>
<feature type="compositionally biased region" description="Pro residues" evidence="1">
    <location>
        <begin position="170"/>
        <end position="194"/>
    </location>
</feature>
<feature type="region of interest" description="Disordered" evidence="1">
    <location>
        <begin position="74"/>
        <end position="211"/>
    </location>
</feature>
<proteinExistence type="predicted"/>
<evidence type="ECO:0000313" key="4">
    <source>
        <dbReference type="Proteomes" id="UP001363151"/>
    </source>
</evidence>
<feature type="compositionally biased region" description="Low complexity" evidence="1">
    <location>
        <begin position="87"/>
        <end position="108"/>
    </location>
</feature>
<dbReference type="InterPro" id="IPR036034">
    <property type="entry name" value="PDZ_sf"/>
</dbReference>
<reference evidence="3 4" key="1">
    <citation type="submission" date="2024-03" db="EMBL/GenBank/DDBJ databases">
        <title>Aureococcus anophagefferens CCMP1851 and Kratosvirus quantuckense: Draft genome of a second virus-susceptible host strain in the model system.</title>
        <authorList>
            <person name="Chase E."/>
            <person name="Truchon A.R."/>
            <person name="Schepens W."/>
            <person name="Wilhelm S.W."/>
        </authorList>
    </citation>
    <scope>NUCLEOTIDE SEQUENCE [LARGE SCALE GENOMIC DNA]</scope>
    <source>
        <strain evidence="3 4">CCMP1851</strain>
    </source>
</reference>
<gene>
    <name evidence="3" type="ORF">SO694_00001781</name>
</gene>
<feature type="region of interest" description="Disordered" evidence="1">
    <location>
        <begin position="248"/>
        <end position="283"/>
    </location>
</feature>
<dbReference type="PROSITE" id="PS50106">
    <property type="entry name" value="PDZ"/>
    <property type="match status" value="1"/>
</dbReference>
<dbReference type="InterPro" id="IPR001478">
    <property type="entry name" value="PDZ"/>
</dbReference>
<feature type="compositionally biased region" description="Basic residues" evidence="1">
    <location>
        <begin position="125"/>
        <end position="142"/>
    </location>
</feature>
<dbReference type="Gene3D" id="2.30.42.10">
    <property type="match status" value="1"/>
</dbReference>
<feature type="region of interest" description="Disordered" evidence="1">
    <location>
        <begin position="727"/>
        <end position="769"/>
    </location>
</feature>
<feature type="region of interest" description="Disordered" evidence="1">
    <location>
        <begin position="651"/>
        <end position="694"/>
    </location>
</feature>
<dbReference type="Proteomes" id="UP001363151">
    <property type="component" value="Unassembled WGS sequence"/>
</dbReference>
<comment type="caution">
    <text evidence="3">The sequence shown here is derived from an EMBL/GenBank/DDBJ whole genome shotgun (WGS) entry which is preliminary data.</text>
</comment>
<feature type="compositionally biased region" description="Basic and acidic residues" evidence="1">
    <location>
        <begin position="114"/>
        <end position="124"/>
    </location>
</feature>
<feature type="compositionally biased region" description="Basic and acidic residues" evidence="1">
    <location>
        <begin position="657"/>
        <end position="668"/>
    </location>
</feature>
<dbReference type="EMBL" id="JBBJCI010000035">
    <property type="protein sequence ID" value="KAK7253420.1"/>
    <property type="molecule type" value="Genomic_DNA"/>
</dbReference>